<name>A0A8I2BAG3_BACIU</name>
<dbReference type="EMBL" id="CP120574">
    <property type="protein sequence ID" value="WEY82923.1"/>
    <property type="molecule type" value="Genomic_DNA"/>
</dbReference>
<dbReference type="AlphaFoldDB" id="A0A8I2BAG3"/>
<sequence length="111" mass="12870">MDLEDKRWSSRIILPEHRAGLTRLAAEKQKVVKPQLDAQQIEEMEITVAESMEFGSSLTFDIYDNGYIREVTGSVHYVDHIRKEFRIKDTKGDTNFVRFINIINVKKAPSD</sequence>
<dbReference type="EMBL" id="JAGFPW010000026">
    <property type="protein sequence ID" value="MBO3796483.1"/>
    <property type="molecule type" value="Genomic_DNA"/>
</dbReference>
<dbReference type="Proteomes" id="UP000665181">
    <property type="component" value="Unassembled WGS sequence"/>
</dbReference>
<dbReference type="PANTHER" id="PTHR40051">
    <property type="entry name" value="IG HYPOTHETICAL 15966"/>
    <property type="match status" value="1"/>
</dbReference>
<proteinExistence type="predicted"/>
<dbReference type="PANTHER" id="PTHR40051:SF1">
    <property type="entry name" value="YOLD-LIKE FAMILY PROTEIN"/>
    <property type="match status" value="1"/>
</dbReference>
<evidence type="ECO:0000313" key="4">
    <source>
        <dbReference type="Proteomes" id="UP001214898"/>
    </source>
</evidence>
<geneLocation type="plasmid" evidence="2 4">
    <name>unnamed1</name>
</geneLocation>
<dbReference type="InterPro" id="IPR014962">
    <property type="entry name" value="YolD"/>
</dbReference>
<dbReference type="Proteomes" id="UP001214898">
    <property type="component" value="Plasmid unnamed1"/>
</dbReference>
<organism evidence="1 3">
    <name type="scientific">Bacillus subtilis</name>
    <dbReference type="NCBI Taxonomy" id="1423"/>
    <lineage>
        <taxon>Bacteria</taxon>
        <taxon>Bacillati</taxon>
        <taxon>Bacillota</taxon>
        <taxon>Bacilli</taxon>
        <taxon>Bacillales</taxon>
        <taxon>Bacillaceae</taxon>
        <taxon>Bacillus</taxon>
    </lineage>
</organism>
<accession>A0A8I2BAG3</accession>
<dbReference type="Pfam" id="PF08863">
    <property type="entry name" value="YolD"/>
    <property type="match status" value="1"/>
</dbReference>
<evidence type="ECO:0000313" key="3">
    <source>
        <dbReference type="Proteomes" id="UP000665181"/>
    </source>
</evidence>
<evidence type="ECO:0000313" key="2">
    <source>
        <dbReference type="EMBL" id="WEY82923.1"/>
    </source>
</evidence>
<dbReference type="RefSeq" id="WP_208556773.1">
    <property type="nucleotide sequence ID" value="NZ_JAGFPW010000026.1"/>
</dbReference>
<evidence type="ECO:0000313" key="1">
    <source>
        <dbReference type="EMBL" id="MBO3796483.1"/>
    </source>
</evidence>
<keyword evidence="2" id="KW-0614">Plasmid</keyword>
<reference evidence="1" key="1">
    <citation type="submission" date="2021-03" db="EMBL/GenBank/DDBJ databases">
        <title>Isolation of Bacillus subtilis from fermented food sample.</title>
        <authorList>
            <person name="Lakshmanan V."/>
            <person name="Athira K."/>
            <person name="Rajagopal K."/>
        </authorList>
    </citation>
    <scope>NUCLEOTIDE SEQUENCE</scope>
    <source>
        <strain evidence="1">S1</strain>
    </source>
</reference>
<reference evidence="2" key="2">
    <citation type="submission" date="2023-03" db="EMBL/GenBank/DDBJ databases">
        <title>Complete genome sequences of 52 Bacillus and Priestia strains isolated from West-African fermentations and 26 reference strains from the DSMZ collection.</title>
        <authorList>
            <person name="Wiedenbein E.S."/>
            <person name="Canoy T.S."/>
            <person name="Hui Y."/>
            <person name="Parkouda C."/>
            <person name="Dawende C."/>
            <person name="Ametefe E."/>
            <person name="Jespersen L."/>
            <person name="Nielsen D.S."/>
        </authorList>
    </citation>
    <scope>NUCLEOTIDE SEQUENCE</scope>
    <source>
        <strain evidence="2">PRO56</strain>
        <plasmid evidence="2">unnamed1</plasmid>
    </source>
</reference>
<protein>
    <submittedName>
        <fullName evidence="1">YolD-like family protein</fullName>
    </submittedName>
</protein>
<gene>
    <name evidence="1" type="ORF">J5227_19740</name>
    <name evidence="2" type="ORF">P5633_00235</name>
</gene>